<dbReference type="RefSeq" id="WP_125094826.1">
    <property type="nucleotide sequence ID" value="NZ_RRUE01000001.1"/>
</dbReference>
<dbReference type="SUPFAM" id="SSF53328">
    <property type="entry name" value="Formyltransferase"/>
    <property type="match status" value="1"/>
</dbReference>
<evidence type="ECO:0000256" key="2">
    <source>
        <dbReference type="ARBA" id="ARBA00012254"/>
    </source>
</evidence>
<accession>A0A3R8LNZ7</accession>
<dbReference type="OrthoDB" id="6157970at2"/>
<keyword evidence="6" id="KW-1185">Reference proteome</keyword>
<organism evidence="5 6">
    <name type="scientific">Lautropia dentalis</name>
    <dbReference type="NCBI Taxonomy" id="2490857"/>
    <lineage>
        <taxon>Bacteria</taxon>
        <taxon>Pseudomonadati</taxon>
        <taxon>Pseudomonadota</taxon>
        <taxon>Betaproteobacteria</taxon>
        <taxon>Burkholderiales</taxon>
        <taxon>Burkholderiaceae</taxon>
        <taxon>Lautropia</taxon>
    </lineage>
</organism>
<evidence type="ECO:0000313" key="5">
    <source>
        <dbReference type="EMBL" id="RRN45397.1"/>
    </source>
</evidence>
<dbReference type="PANTHER" id="PTHR43369:SF2">
    <property type="entry name" value="PHOSPHORIBOSYLGLYCINAMIDE FORMYLTRANSFERASE"/>
    <property type="match status" value="1"/>
</dbReference>
<name>A0A3R8LNZ7_9BURK</name>
<dbReference type="EMBL" id="RRUE01000001">
    <property type="protein sequence ID" value="RRN45397.1"/>
    <property type="molecule type" value="Genomic_DNA"/>
</dbReference>
<dbReference type="GO" id="GO:0004644">
    <property type="term" value="F:phosphoribosylglycinamide formyltransferase activity"/>
    <property type="evidence" value="ECO:0007669"/>
    <property type="project" value="UniProtKB-EC"/>
</dbReference>
<keyword evidence="4" id="KW-0658">Purine biosynthesis</keyword>
<dbReference type="AlphaFoldDB" id="A0A3R8LNZ7"/>
<reference evidence="5 6" key="1">
    <citation type="submission" date="2018-11" db="EMBL/GenBank/DDBJ databases">
        <title>Genome sequencing of Lautropia sp. KCOM 2505 (= ChDC F240).</title>
        <authorList>
            <person name="Kook J.-K."/>
            <person name="Park S.-N."/>
            <person name="Lim Y.K."/>
        </authorList>
    </citation>
    <scope>NUCLEOTIDE SEQUENCE [LARGE SCALE GENOMIC DNA]</scope>
    <source>
        <strain evidence="5 6">KCOM 2505</strain>
    </source>
</reference>
<evidence type="ECO:0000256" key="4">
    <source>
        <dbReference type="ARBA" id="ARBA00022755"/>
    </source>
</evidence>
<gene>
    <name evidence="5" type="ORF">EHV23_04105</name>
</gene>
<comment type="caution">
    <text evidence="5">The sequence shown here is derived from an EMBL/GenBank/DDBJ whole genome shotgun (WGS) entry which is preliminary data.</text>
</comment>
<evidence type="ECO:0000256" key="1">
    <source>
        <dbReference type="ARBA" id="ARBA00005054"/>
    </source>
</evidence>
<dbReference type="GO" id="GO:0005829">
    <property type="term" value="C:cytosol"/>
    <property type="evidence" value="ECO:0007669"/>
    <property type="project" value="TreeGrafter"/>
</dbReference>
<protein>
    <recommendedName>
        <fullName evidence="2">phosphoribosylglycinamide formyltransferase 1</fullName>
        <ecNumber evidence="2">2.1.2.2</ecNumber>
    </recommendedName>
</protein>
<dbReference type="GO" id="GO:0006189">
    <property type="term" value="P:'de novo' IMP biosynthetic process"/>
    <property type="evidence" value="ECO:0007669"/>
    <property type="project" value="TreeGrafter"/>
</dbReference>
<dbReference type="InterPro" id="IPR036477">
    <property type="entry name" value="Formyl_transf_N_sf"/>
</dbReference>
<dbReference type="EC" id="2.1.2.2" evidence="2"/>
<proteinExistence type="predicted"/>
<dbReference type="Proteomes" id="UP000270261">
    <property type="component" value="Unassembled WGS sequence"/>
</dbReference>
<sequence>MAAKRLVYLMSLRNAAADQAGQWVTCRGERCYMKSPLEYLVGQLEQTALGRYYTLAGVIYDDVPGYARDMEKVGGYGFAPGEGEHWICPPDLQVQGRALRDLMENLPSSYRALPAADTAGRAAGKAEFERRLEARLLALQADLVVVDGLILILDALVRPGAVFHNRVFNIHPGVTRADSPYERRGATATLDALYGARGQKVLNWQTMESRPVTPLYRTGASFHVVDGGIDSGPVLWDVLSTPIEPDDTILELRWKNFHQSLFPALSHGLALLAGMSGRIH</sequence>
<evidence type="ECO:0000313" key="6">
    <source>
        <dbReference type="Proteomes" id="UP000270261"/>
    </source>
</evidence>
<comment type="pathway">
    <text evidence="1">Purine metabolism; IMP biosynthesis via de novo pathway; N(2)-formyl-N(1)-(5-phospho-D-ribosyl)glycinamide from N(1)-(5-phospho-D-ribosyl)glycinamide (10-formyl THF route): step 1/1.</text>
</comment>
<dbReference type="PANTHER" id="PTHR43369">
    <property type="entry name" value="PHOSPHORIBOSYLGLYCINAMIDE FORMYLTRANSFERASE"/>
    <property type="match status" value="1"/>
</dbReference>
<keyword evidence="3" id="KW-0808">Transferase</keyword>
<dbReference type="Gene3D" id="3.40.50.170">
    <property type="entry name" value="Formyl transferase, N-terminal domain"/>
    <property type="match status" value="1"/>
</dbReference>
<evidence type="ECO:0000256" key="3">
    <source>
        <dbReference type="ARBA" id="ARBA00022679"/>
    </source>
</evidence>